<name>D2EG44_PARA4</name>
<protein>
    <submittedName>
        <fullName evidence="1">Uncharacterized protein</fullName>
    </submittedName>
</protein>
<accession>D2EG44</accession>
<evidence type="ECO:0000313" key="1">
    <source>
        <dbReference type="EMBL" id="EEZ92669.1"/>
    </source>
</evidence>
<organism evidence="1 2">
    <name type="scientific">Candidatus Parvarchaeum acidiphilum ARMAN-4</name>
    <dbReference type="NCBI Taxonomy" id="662760"/>
    <lineage>
        <taxon>Archaea</taxon>
        <taxon>Candidatus Parvarchaeota</taxon>
        <taxon>Candidatus Parvarchaeum</taxon>
    </lineage>
</organism>
<gene>
    <name evidence="1" type="ORF">BJBARM4_0728</name>
</gene>
<sequence>MERKEDFAYIAAYVKSNEELPLPNKDNIKDYNRIVADYLLKLYGIQKRISSNQLFMLYSADKDDRDILTKLMKNAYEKYLKIYSIKLGAGKELEINSEKLRYHFLISIIGSRDHSKEKEAISIISEIVGDKAVNKARNAFNTYYKDLRKDIIQYVNRNDINKALKLLKNTGDEAINNVISASEYRDGEELKGQNILEAVESNNPLDYDSGVQIACVYLPNPHRRGIYNYCNDERFKLIRYGVNGNSIGSAICYLEDGNFLVDSVLGHRTFSKEKIFDVVYKDLVNRAKEYNAKRIIFNMRVLNDTPKKFIENIKKYQLNLDKIKMPLNTDGYLEASKEGVQGYVVDFSDTTK</sequence>
<dbReference type="Proteomes" id="UP000009375">
    <property type="component" value="Unassembled WGS sequence"/>
</dbReference>
<reference evidence="1 2" key="1">
    <citation type="journal article" date="2010" name="Proc. Natl. Acad. Sci. U.S.A.">
        <title>Enigmatic, ultrasmall, uncultivated Archaea.</title>
        <authorList>
            <person name="Baker B.J."/>
            <person name="Comolli L.R."/>
            <person name="Dick G.J."/>
            <person name="Hauser L.J."/>
            <person name="Hyatt D."/>
            <person name="Dill B.D."/>
            <person name="Land M.L."/>
            <person name="Verberkmoes N.C."/>
            <person name="Hettich R.L."/>
            <person name="Banfield J.F."/>
        </authorList>
    </citation>
    <scope>NUCLEOTIDE SEQUENCE [LARGE SCALE GENOMIC DNA]</scope>
</reference>
<evidence type="ECO:0000313" key="2">
    <source>
        <dbReference type="Proteomes" id="UP000009375"/>
    </source>
</evidence>
<dbReference type="AlphaFoldDB" id="D2EG44"/>
<proteinExistence type="predicted"/>
<dbReference type="EMBL" id="GG730059">
    <property type="protein sequence ID" value="EEZ92669.1"/>
    <property type="molecule type" value="Genomic_DNA"/>
</dbReference>